<keyword evidence="2" id="KW-1185">Reference proteome</keyword>
<accession>A0A225UPK2</accession>
<sequence length="74" mass="8585">MHEQNGVAERMIRTQSEQMRCFLLHLDLPQPLWAEALMTATYCVNVCVEWKSRIRSGIARHLHTLACVLLDVLH</sequence>
<proteinExistence type="predicted"/>
<evidence type="ECO:0000313" key="1">
    <source>
        <dbReference type="EMBL" id="OWY95127.1"/>
    </source>
</evidence>
<dbReference type="InterPro" id="IPR012337">
    <property type="entry name" value="RNaseH-like_sf"/>
</dbReference>
<dbReference type="Proteomes" id="UP000198211">
    <property type="component" value="Unassembled WGS sequence"/>
</dbReference>
<dbReference type="EMBL" id="NBNE01013379">
    <property type="protein sequence ID" value="OWY95127.1"/>
    <property type="molecule type" value="Genomic_DNA"/>
</dbReference>
<dbReference type="AlphaFoldDB" id="A0A225UPK2"/>
<dbReference type="Gene3D" id="3.30.420.10">
    <property type="entry name" value="Ribonuclease H-like superfamily/Ribonuclease H"/>
    <property type="match status" value="1"/>
</dbReference>
<gene>
    <name evidence="1" type="ORF">PHMEG_00034951</name>
</gene>
<reference evidence="2" key="1">
    <citation type="submission" date="2017-03" db="EMBL/GenBank/DDBJ databases">
        <title>Phytopthora megakarya and P. palmivora, two closely related causual agents of cacao black pod achieved similar genome size and gene model numbers by different mechanisms.</title>
        <authorList>
            <person name="Ali S."/>
            <person name="Shao J."/>
            <person name="Larry D.J."/>
            <person name="Kronmiller B."/>
            <person name="Shen D."/>
            <person name="Strem M.D."/>
            <person name="Melnick R.L."/>
            <person name="Guiltinan M.J."/>
            <person name="Tyler B.M."/>
            <person name="Meinhardt L.W."/>
            <person name="Bailey B.A."/>
        </authorList>
    </citation>
    <scope>NUCLEOTIDE SEQUENCE [LARGE SCALE GENOMIC DNA]</scope>
    <source>
        <strain evidence="2">zdho120</strain>
    </source>
</reference>
<organism evidence="1 2">
    <name type="scientific">Phytophthora megakarya</name>
    <dbReference type="NCBI Taxonomy" id="4795"/>
    <lineage>
        <taxon>Eukaryota</taxon>
        <taxon>Sar</taxon>
        <taxon>Stramenopiles</taxon>
        <taxon>Oomycota</taxon>
        <taxon>Peronosporomycetes</taxon>
        <taxon>Peronosporales</taxon>
        <taxon>Peronosporaceae</taxon>
        <taxon>Phytophthora</taxon>
    </lineage>
</organism>
<dbReference type="GO" id="GO:0003676">
    <property type="term" value="F:nucleic acid binding"/>
    <property type="evidence" value="ECO:0007669"/>
    <property type="project" value="InterPro"/>
</dbReference>
<dbReference type="InterPro" id="IPR036397">
    <property type="entry name" value="RNaseH_sf"/>
</dbReference>
<dbReference type="OrthoDB" id="125211at2759"/>
<evidence type="ECO:0000313" key="2">
    <source>
        <dbReference type="Proteomes" id="UP000198211"/>
    </source>
</evidence>
<comment type="caution">
    <text evidence="1">The sequence shown here is derived from an EMBL/GenBank/DDBJ whole genome shotgun (WGS) entry which is preliminary data.</text>
</comment>
<evidence type="ECO:0008006" key="3">
    <source>
        <dbReference type="Google" id="ProtNLM"/>
    </source>
</evidence>
<name>A0A225UPK2_9STRA</name>
<dbReference type="SUPFAM" id="SSF53098">
    <property type="entry name" value="Ribonuclease H-like"/>
    <property type="match status" value="1"/>
</dbReference>
<protein>
    <recommendedName>
        <fullName evidence="3">Integrase catalytic domain-containing protein</fullName>
    </recommendedName>
</protein>